<feature type="region of interest" description="Disordered" evidence="1">
    <location>
        <begin position="1249"/>
        <end position="1281"/>
    </location>
</feature>
<dbReference type="PANTHER" id="PTHR34757:SF1">
    <property type="entry name" value="JUNCTIONAL CADHERIN 5-ASSOCIATED PROTEIN"/>
    <property type="match status" value="1"/>
</dbReference>
<gene>
    <name evidence="2" type="ORF">MDA_GLEAN10007686</name>
</gene>
<name>L5LEE3_MYODS</name>
<proteinExistence type="predicted"/>
<dbReference type="Proteomes" id="UP000010556">
    <property type="component" value="Unassembled WGS sequence"/>
</dbReference>
<feature type="region of interest" description="Disordered" evidence="1">
    <location>
        <begin position="469"/>
        <end position="505"/>
    </location>
</feature>
<feature type="region of interest" description="Disordered" evidence="1">
    <location>
        <begin position="268"/>
        <end position="316"/>
    </location>
</feature>
<sequence length="1429" mass="158113">MYSVEDLLISHGYKLSRDLPAPHEGRQPARTRERVGHGLLNGCEDAPTAFRHSKASQGTRHVSDSENEHHALRARGEPQSASAARMSEEGFYHQPRLAWSSQHQSGHNHAYWRRGQEVGGLLAPRDREDLEVREVAQAHSLPIHMREGSWEVGGRTENVMKKVVWEEELRMGGPDKWQNVSLESWNQTRKLGRQMSDGDGEKLFQDLYPFMRGEQVLNSQSKGKSQSLPRVLSPKGLSCMEIPLSDGYLPDVSRMPFYPPDCALNLESTRNPEKGGSSIPLPWPKFGRPLKPPSYDSHQHSRAGVENSDHLDSQQADLSVSYRQEVCLPDSGLEPPVYVPPPSYRSPPQHITNPYAEDVAPRHVYDGRHHPIEEAAASVQLPSGSLGTGNEFLKQPHPITAYDGSVQYIPFDDPRIRHIKLAQPQGFCDKTKVDEKLYSSGPVSAPELAHGSMHHDGAVLNPQSIMPASERERGSVLADPSPPWLWGQLPRDGENGGFPDQRDHCVMRGQWPDVRGIQHGQAESQVSSPNPQGESTCETQTKLKKFETGIKTKKSSKKKTNETIFCLVSIPVKSESHLPDIDRNNNDLKQSADKKRGLDKSPALQEQSLLSMSSTDLELQALTGSMAGRTEFQKQDLGEPEEDKQTDDLRFIHPMKHRVLQYSGSWPGHQYKDQQTQTTFTEESKSPQPLPAKSGGSPNAVLTPNFLDPPASEAQVHTTLTSSDQSQKPNVHHLKGQVSLNPSSYSAFSRTSLLRNQAPMPTVGQNQPCMDDRGSGPSPVPRGEVVKGATTGPCNSQQLFGQFLLKPVSRRPWDLISQLESFNKELQEEEESSQSSSSNESSETGWQPEGHAGCTLRNLGFTGESQEGRGKELPRGVMLEEPVFRSGRVKSKSESWSEEQKPATCHQGARPQYLGPLQVEDSRGEVLLSTRGSLITQRRNQDVGTRIKELAVSPRPMKRITSSKSRDTVSSSASAELREPQEGQELPSAVKSVEPSQAAPPTPGGGEERSTVGPLSLASKPFGLSVPDLRSVGLTPAQEWSASKLDGSSGDKSAIEIPPNESLQMRAARILGIEVAVESLLPGARRTGHSQPSEPDGSARRLVSPREEPVSSPAQPDEPTVSNDAFYGRRKCGWTKSPLFVGERDSAPQAPRTSELSGVDRVVPSKATDPESQPSDLESFNHKDMGTEPPFRSTLFHFIERAPSVAGSEKKLRSTSRVIESLQEKLASPPRRADTDRLMRMKEVSSLSRMRLLSSRSTDSVEDAEELKAERGPGAQPRGLVSLTTGDLARKVGNTFSISKSALSLEENGHLEPGREKNLDRDFWCPDSYDPSRVERMRGPTLKNIRNERGEITTDTKEIQRVVRNYYEQLYANKLDNLGEMVKFLETYNLPKLNQKVSENLNRQITTSEIKAVIIIIIINLPTNKKPWT</sequence>
<dbReference type="GO" id="GO:1903589">
    <property type="term" value="P:positive regulation of blood vessel endothelial cell proliferation involved in sprouting angiogenesis"/>
    <property type="evidence" value="ECO:0007669"/>
    <property type="project" value="TreeGrafter"/>
</dbReference>
<accession>L5LEE3</accession>
<dbReference type="GO" id="GO:0005912">
    <property type="term" value="C:adherens junction"/>
    <property type="evidence" value="ECO:0007669"/>
    <property type="project" value="TreeGrafter"/>
</dbReference>
<feature type="compositionally biased region" description="Low complexity" evidence="1">
    <location>
        <begin position="833"/>
        <end position="843"/>
    </location>
</feature>
<protein>
    <recommendedName>
        <fullName evidence="4">Junctional protein associated with coronary artery disease</fullName>
    </recommendedName>
</protein>
<feature type="region of interest" description="Disordered" evidence="1">
    <location>
        <begin position="52"/>
        <end position="87"/>
    </location>
</feature>
<feature type="region of interest" description="Disordered" evidence="1">
    <location>
        <begin position="520"/>
        <end position="540"/>
    </location>
</feature>
<evidence type="ECO:0000313" key="2">
    <source>
        <dbReference type="EMBL" id="ELK24709.1"/>
    </source>
</evidence>
<organism evidence="2 3">
    <name type="scientific">Myotis davidii</name>
    <name type="common">David's myotis</name>
    <dbReference type="NCBI Taxonomy" id="225400"/>
    <lineage>
        <taxon>Eukaryota</taxon>
        <taxon>Metazoa</taxon>
        <taxon>Chordata</taxon>
        <taxon>Craniata</taxon>
        <taxon>Vertebrata</taxon>
        <taxon>Euteleostomi</taxon>
        <taxon>Mammalia</taxon>
        <taxon>Eutheria</taxon>
        <taxon>Laurasiatheria</taxon>
        <taxon>Chiroptera</taxon>
        <taxon>Yangochiroptera</taxon>
        <taxon>Vespertilionidae</taxon>
        <taxon>Myotis</taxon>
    </lineage>
</organism>
<evidence type="ECO:0000256" key="1">
    <source>
        <dbReference type="SAM" id="MobiDB-lite"/>
    </source>
</evidence>
<dbReference type="PANTHER" id="PTHR34757">
    <property type="entry name" value="JUNCTIONAL PROTEIN ASSOCIATED WITH CORONARY ARTERY DISEASE"/>
    <property type="match status" value="1"/>
</dbReference>
<feature type="region of interest" description="Disordered" evidence="1">
    <location>
        <begin position="938"/>
        <end position="1016"/>
    </location>
</feature>
<dbReference type="Pfam" id="PF15351">
    <property type="entry name" value="JCAD"/>
    <property type="match status" value="1"/>
</dbReference>
<keyword evidence="3" id="KW-1185">Reference proteome</keyword>
<dbReference type="InterPro" id="IPR028221">
    <property type="entry name" value="JCAD"/>
</dbReference>
<feature type="compositionally biased region" description="Polar residues" evidence="1">
    <location>
        <begin position="715"/>
        <end position="729"/>
    </location>
</feature>
<feature type="compositionally biased region" description="Basic and acidic residues" evidence="1">
    <location>
        <begin position="61"/>
        <end position="76"/>
    </location>
</feature>
<evidence type="ECO:0008006" key="4">
    <source>
        <dbReference type="Google" id="ProtNLM"/>
    </source>
</evidence>
<feature type="region of interest" description="Disordered" evidence="1">
    <location>
        <begin position="576"/>
        <end position="612"/>
    </location>
</feature>
<feature type="region of interest" description="Disordered" evidence="1">
    <location>
        <begin position="1140"/>
        <end position="1185"/>
    </location>
</feature>
<dbReference type="eggNOG" id="ENOG502QURJ">
    <property type="taxonomic scope" value="Eukaryota"/>
</dbReference>
<feature type="region of interest" description="Disordered" evidence="1">
    <location>
        <begin position="664"/>
        <end position="743"/>
    </location>
</feature>
<feature type="region of interest" description="Disordered" evidence="1">
    <location>
        <begin position="824"/>
        <end position="911"/>
    </location>
</feature>
<feature type="compositionally biased region" description="Basic and acidic residues" evidence="1">
    <location>
        <begin position="939"/>
        <end position="949"/>
    </location>
</feature>
<feature type="region of interest" description="Disordered" evidence="1">
    <location>
        <begin position="1084"/>
        <end position="1125"/>
    </location>
</feature>
<evidence type="ECO:0000313" key="3">
    <source>
        <dbReference type="Proteomes" id="UP000010556"/>
    </source>
</evidence>
<feature type="compositionally biased region" description="Basic and acidic residues" evidence="1">
    <location>
        <begin position="891"/>
        <end position="901"/>
    </location>
</feature>
<reference evidence="3" key="1">
    <citation type="journal article" date="2013" name="Science">
        <title>Comparative analysis of bat genomes provides insight into the evolution of flight and immunity.</title>
        <authorList>
            <person name="Zhang G."/>
            <person name="Cowled C."/>
            <person name="Shi Z."/>
            <person name="Huang Z."/>
            <person name="Bishop-Lilly K.A."/>
            <person name="Fang X."/>
            <person name="Wynne J.W."/>
            <person name="Xiong Z."/>
            <person name="Baker M.L."/>
            <person name="Zhao W."/>
            <person name="Tachedjian M."/>
            <person name="Zhu Y."/>
            <person name="Zhou P."/>
            <person name="Jiang X."/>
            <person name="Ng J."/>
            <person name="Yang L."/>
            <person name="Wu L."/>
            <person name="Xiao J."/>
            <person name="Feng Y."/>
            <person name="Chen Y."/>
            <person name="Sun X."/>
            <person name="Zhang Y."/>
            <person name="Marsh G.A."/>
            <person name="Crameri G."/>
            <person name="Broder C.C."/>
            <person name="Frey K.G."/>
            <person name="Wang L.F."/>
            <person name="Wang J."/>
        </authorList>
    </citation>
    <scope>NUCLEOTIDE SEQUENCE [LARGE SCALE GENOMIC DNA]</scope>
</reference>
<dbReference type="EMBL" id="KB112647">
    <property type="protein sequence ID" value="ELK24709.1"/>
    <property type="molecule type" value="Genomic_DNA"/>
</dbReference>
<feature type="region of interest" description="Disordered" evidence="1">
    <location>
        <begin position="758"/>
        <end position="793"/>
    </location>
</feature>
<feature type="compositionally biased region" description="Polar residues" evidence="1">
    <location>
        <begin position="521"/>
        <end position="540"/>
    </location>
</feature>
<dbReference type="GO" id="GO:0032587">
    <property type="term" value="C:ruffle membrane"/>
    <property type="evidence" value="ECO:0007669"/>
    <property type="project" value="TreeGrafter"/>
</dbReference>
<feature type="compositionally biased region" description="Basic and acidic residues" evidence="1">
    <location>
        <begin position="576"/>
        <end position="599"/>
    </location>
</feature>